<evidence type="ECO:0000313" key="1">
    <source>
        <dbReference type="EMBL" id="MDT9591604.1"/>
    </source>
</evidence>
<dbReference type="EMBL" id="JAVYII010000001">
    <property type="protein sequence ID" value="MDT9591604.1"/>
    <property type="molecule type" value="Genomic_DNA"/>
</dbReference>
<accession>A0ABU3PQV3</accession>
<dbReference type="Gene3D" id="3.40.1350.10">
    <property type="match status" value="1"/>
</dbReference>
<dbReference type="InterPro" id="IPR011856">
    <property type="entry name" value="tRNA_endonuc-like_dom_sf"/>
</dbReference>
<gene>
    <name evidence="1" type="ORF">RDV89_00900</name>
</gene>
<protein>
    <recommendedName>
        <fullName evidence="3">DUF4263 domain-containing protein</fullName>
    </recommendedName>
</protein>
<dbReference type="RefSeq" id="WP_315730564.1">
    <property type="nucleotide sequence ID" value="NZ_JAVYII010000001.1"/>
</dbReference>
<proteinExistence type="predicted"/>
<keyword evidence="2" id="KW-1185">Reference proteome</keyword>
<evidence type="ECO:0008006" key="3">
    <source>
        <dbReference type="Google" id="ProtNLM"/>
    </source>
</evidence>
<reference evidence="1 2" key="1">
    <citation type="submission" date="2023-08" db="EMBL/GenBank/DDBJ databases">
        <title>Nocardioides seae sp. nov., a bacterium isolated from a soil.</title>
        <authorList>
            <person name="Wang X."/>
        </authorList>
    </citation>
    <scope>NUCLEOTIDE SEQUENCE [LARGE SCALE GENOMIC DNA]</scope>
    <source>
        <strain evidence="1 2">YZH12</strain>
    </source>
</reference>
<evidence type="ECO:0000313" key="2">
    <source>
        <dbReference type="Proteomes" id="UP001268542"/>
    </source>
</evidence>
<dbReference type="Proteomes" id="UP001268542">
    <property type="component" value="Unassembled WGS sequence"/>
</dbReference>
<organism evidence="1 2">
    <name type="scientific">Nocardioides imazamoxiresistens</name>
    <dbReference type="NCBI Taxonomy" id="3231893"/>
    <lineage>
        <taxon>Bacteria</taxon>
        <taxon>Bacillati</taxon>
        <taxon>Actinomycetota</taxon>
        <taxon>Actinomycetes</taxon>
        <taxon>Propionibacteriales</taxon>
        <taxon>Nocardioidaceae</taxon>
        <taxon>Nocardioides</taxon>
    </lineage>
</organism>
<name>A0ABU3PQV3_9ACTN</name>
<sequence length="427" mass="46705">MKDQRAQYAEVARAAAEHILGEAPSAFTPQRMTKYAHWFTDASDTALIAVVTPGEKVTAADEVLAYALAWQGDRDLHLVLPDELIAVTETRVAWLQTHVQMWHYAGAGAPDAIVTPSRPELFERLRSLRHRASRSTSLTDEHSSWIDSIDTAGLAENNRSYLSWHHEGLQVLKVSTRRGGLRVQAGVQYKTAPAGREPFDKTFNKTPTAGEIAVINAKIRLAMEDQGSQTSQMREHKLQADLKGAASTFGLTHLWREFPAWRGLIASAPQVVGRAGYIDFLGADAQGGLHVVETKIGHDPRVVLQALDYAIWVAANDDLVRTTLAANGHVIERPHSKRASTAPATLHLVLGRTKGGTAFSPYLAGQIEAIAGDVDVRIHLIKDLKTPLDIVTLPKRQMWHPTGLVSAAVTGPRWPERLTTGLAGDQQ</sequence>
<comment type="caution">
    <text evidence="1">The sequence shown here is derived from an EMBL/GenBank/DDBJ whole genome shotgun (WGS) entry which is preliminary data.</text>
</comment>